<feature type="coiled-coil region" evidence="1">
    <location>
        <begin position="393"/>
        <end position="427"/>
    </location>
</feature>
<evidence type="ECO:0000256" key="1">
    <source>
        <dbReference type="SAM" id="Coils"/>
    </source>
</evidence>
<evidence type="ECO:0000313" key="4">
    <source>
        <dbReference type="EMBL" id="SDY54820.1"/>
    </source>
</evidence>
<reference evidence="5" key="1">
    <citation type="submission" date="2016-10" db="EMBL/GenBank/DDBJ databases">
        <authorList>
            <person name="Varghese N."/>
            <person name="Submissions S."/>
        </authorList>
    </citation>
    <scope>NUCLEOTIDE SEQUENCE [LARGE SCALE GENOMIC DNA]</scope>
    <source>
        <strain evidence="5">DC30,IBRC 10041,KCTC 4046</strain>
    </source>
</reference>
<protein>
    <recommendedName>
        <fullName evidence="3">DUF7115 domain-containing protein</fullName>
    </recommendedName>
</protein>
<gene>
    <name evidence="4" type="ORF">SAMN05216564_106127</name>
</gene>
<organism evidence="4 5">
    <name type="scientific">Halopenitus persicus</name>
    <dbReference type="NCBI Taxonomy" id="1048396"/>
    <lineage>
        <taxon>Archaea</taxon>
        <taxon>Methanobacteriati</taxon>
        <taxon>Methanobacteriota</taxon>
        <taxon>Stenosarchaea group</taxon>
        <taxon>Halobacteria</taxon>
        <taxon>Halobacteriales</taxon>
        <taxon>Haloferacaceae</taxon>
        <taxon>Halopenitus</taxon>
    </lineage>
</organism>
<proteinExistence type="predicted"/>
<dbReference type="EMBL" id="FNPC01000006">
    <property type="protein sequence ID" value="SDY54820.1"/>
    <property type="molecule type" value="Genomic_DNA"/>
</dbReference>
<name>A0A1H3KRW9_9EURY</name>
<feature type="compositionally biased region" description="Low complexity" evidence="2">
    <location>
        <begin position="239"/>
        <end position="248"/>
    </location>
</feature>
<accession>A0A1H3KRW9</accession>
<dbReference type="AlphaFoldDB" id="A0A1H3KRW9"/>
<feature type="compositionally biased region" description="Acidic residues" evidence="2">
    <location>
        <begin position="215"/>
        <end position="226"/>
    </location>
</feature>
<feature type="region of interest" description="Disordered" evidence="2">
    <location>
        <begin position="211"/>
        <end position="389"/>
    </location>
</feature>
<dbReference type="OrthoDB" id="307384at2157"/>
<keyword evidence="5" id="KW-1185">Reference proteome</keyword>
<feature type="compositionally biased region" description="Low complexity" evidence="2">
    <location>
        <begin position="286"/>
        <end position="335"/>
    </location>
</feature>
<dbReference type="Proteomes" id="UP000199079">
    <property type="component" value="Unassembled WGS sequence"/>
</dbReference>
<feature type="compositionally biased region" description="Polar residues" evidence="2">
    <location>
        <begin position="336"/>
        <end position="345"/>
    </location>
</feature>
<evidence type="ECO:0000259" key="3">
    <source>
        <dbReference type="Pfam" id="PF23428"/>
    </source>
</evidence>
<dbReference type="Pfam" id="PF23428">
    <property type="entry name" value="DUF7115"/>
    <property type="match status" value="1"/>
</dbReference>
<dbReference type="InterPro" id="IPR055539">
    <property type="entry name" value="DUF7115"/>
</dbReference>
<feature type="compositionally biased region" description="Basic and acidic residues" evidence="2">
    <location>
        <begin position="353"/>
        <end position="365"/>
    </location>
</feature>
<evidence type="ECO:0000256" key="2">
    <source>
        <dbReference type="SAM" id="MobiDB-lite"/>
    </source>
</evidence>
<feature type="domain" description="DUF7115" evidence="3">
    <location>
        <begin position="1"/>
        <end position="108"/>
    </location>
</feature>
<dbReference type="RefSeq" id="WP_092733233.1">
    <property type="nucleotide sequence ID" value="NZ_FNPC01000006.1"/>
</dbReference>
<keyword evidence="1" id="KW-0175">Coiled coil</keyword>
<sequence>MSLPDLLASAVGEEDVAAHVDLGGEDALAVTPTRTLVYRSDGLLSDETVETYPHGAERVDVSEGRRKTKITLDRGLDGEETITIPAKRTDDALHPILAGVLSAAGVTDPGESVISTFRFSELTLIITSDRLVKHIGSVVWDEEFEEFHYEDVTDLGFEEGTVATSVVLTLQDRQERFKTPNESAREVRETLTDAVCGYHGVESPAELRAVREQEAEAEAADADAEASADGSPDFGVGVDPLSASPAADAEADAETDSGTDAPMESMGRNGDGETQSAGSGDPLAPESSDTASRATTTDRAGADASDSTASEETVPASSERGAGSSRSGSRQAGSANATMNATSETGDGAAARGDADGDRSARDADASGETAAMDADFGDSGFEPAGVTDDDLAEEVAALRAAVEKQADRLDEQATLIEQLIEELRRGR</sequence>
<evidence type="ECO:0000313" key="5">
    <source>
        <dbReference type="Proteomes" id="UP000199079"/>
    </source>
</evidence>